<dbReference type="Pfam" id="PF00856">
    <property type="entry name" value="SET"/>
    <property type="match status" value="1"/>
</dbReference>
<reference evidence="2 3" key="1">
    <citation type="submission" date="2018-06" db="EMBL/GenBank/DDBJ databases">
        <title>Genomic Encyclopedia of Archaeal and Bacterial Type Strains, Phase II (KMG-II): from individual species to whole genera.</title>
        <authorList>
            <person name="Goeker M."/>
        </authorList>
    </citation>
    <scope>NUCLEOTIDE SEQUENCE [LARGE SCALE GENOMIC DNA]</scope>
    <source>
        <strain evidence="2 3">DSM 6779</strain>
    </source>
</reference>
<evidence type="ECO:0000313" key="2">
    <source>
        <dbReference type="EMBL" id="PZX16156.1"/>
    </source>
</evidence>
<dbReference type="CDD" id="cd08161">
    <property type="entry name" value="SET"/>
    <property type="match status" value="1"/>
</dbReference>
<evidence type="ECO:0000259" key="1">
    <source>
        <dbReference type="PROSITE" id="PS50280"/>
    </source>
</evidence>
<dbReference type="Gene3D" id="2.170.270.10">
    <property type="entry name" value="SET domain"/>
    <property type="match status" value="1"/>
</dbReference>
<dbReference type="EMBL" id="QKZK01000014">
    <property type="protein sequence ID" value="PZX16156.1"/>
    <property type="molecule type" value="Genomic_DNA"/>
</dbReference>
<sequence>MPLAEPQPLTPKPQSMLHPSTELRFVNDLIGHGVFATDLIPKGTITWVRDAMDRELTPDQMDALPAMVREALLTYSYRNHKGHYIFCWDYTRFINHSFRANCMPTPYGFEIAVRHIQPGDQLTNDYGTLNIIEPFEPFDEGTDRKVVYPDDLATYHPEWDVLIDEAIALVNGVKQPLQSVFSTNDWAQVQRLGAGHERVRSLRECWCVIS</sequence>
<protein>
    <recommendedName>
        <fullName evidence="1">SET domain-containing protein</fullName>
    </recommendedName>
</protein>
<dbReference type="Proteomes" id="UP000249239">
    <property type="component" value="Unassembled WGS sequence"/>
</dbReference>
<dbReference type="InterPro" id="IPR046341">
    <property type="entry name" value="SET_dom_sf"/>
</dbReference>
<organism evidence="2 3">
    <name type="scientific">Breznakibacter xylanolyticus</name>
    <dbReference type="NCBI Taxonomy" id="990"/>
    <lineage>
        <taxon>Bacteria</taxon>
        <taxon>Pseudomonadati</taxon>
        <taxon>Bacteroidota</taxon>
        <taxon>Bacteroidia</taxon>
        <taxon>Marinilabiliales</taxon>
        <taxon>Marinilabiliaceae</taxon>
        <taxon>Breznakibacter</taxon>
    </lineage>
</organism>
<proteinExistence type="predicted"/>
<feature type="domain" description="SET" evidence="1">
    <location>
        <begin position="19"/>
        <end position="127"/>
    </location>
</feature>
<dbReference type="SUPFAM" id="SSF82199">
    <property type="entry name" value="SET domain"/>
    <property type="match status" value="1"/>
</dbReference>
<accession>A0A2W7NSA4</accession>
<gene>
    <name evidence="2" type="ORF">LX69_02031</name>
</gene>
<comment type="caution">
    <text evidence="2">The sequence shown here is derived from an EMBL/GenBank/DDBJ whole genome shotgun (WGS) entry which is preliminary data.</text>
</comment>
<evidence type="ECO:0000313" key="3">
    <source>
        <dbReference type="Proteomes" id="UP000249239"/>
    </source>
</evidence>
<name>A0A2W7NSA4_9BACT</name>
<dbReference type="PROSITE" id="PS50280">
    <property type="entry name" value="SET"/>
    <property type="match status" value="1"/>
</dbReference>
<dbReference type="AlphaFoldDB" id="A0A2W7NSA4"/>
<keyword evidence="3" id="KW-1185">Reference proteome</keyword>
<dbReference type="InterPro" id="IPR001214">
    <property type="entry name" value="SET_dom"/>
</dbReference>